<sequence>MGISDTIACQQQLEKIVIWNSPNTMTVCNDKLNESEMYSLDGCIDNELSKQIGSDPVTKPELIDGIEWYGG</sequence>
<dbReference type="Proteomes" id="UP000276991">
    <property type="component" value="Unassembled WGS sequence"/>
</dbReference>
<proteinExistence type="predicted"/>
<dbReference type="EMBL" id="UPTC01000447">
    <property type="protein sequence ID" value="VBB28654.1"/>
    <property type="molecule type" value="Genomic_DNA"/>
</dbReference>
<organism evidence="1 2">
    <name type="scientific">Acanthocheilonema viteae</name>
    <name type="common">Filarial nematode worm</name>
    <name type="synonym">Dipetalonema viteae</name>
    <dbReference type="NCBI Taxonomy" id="6277"/>
    <lineage>
        <taxon>Eukaryota</taxon>
        <taxon>Metazoa</taxon>
        <taxon>Ecdysozoa</taxon>
        <taxon>Nematoda</taxon>
        <taxon>Chromadorea</taxon>
        <taxon>Rhabditida</taxon>
        <taxon>Spirurina</taxon>
        <taxon>Spiruromorpha</taxon>
        <taxon>Filarioidea</taxon>
        <taxon>Onchocercidae</taxon>
        <taxon>Acanthocheilonema</taxon>
    </lineage>
</organism>
<accession>A0A498SCK8</accession>
<dbReference type="AlphaFoldDB" id="A0A498SCK8"/>
<evidence type="ECO:0000313" key="1">
    <source>
        <dbReference type="EMBL" id="VBB28654.1"/>
    </source>
</evidence>
<name>A0A498SCK8_ACAVI</name>
<protein>
    <submittedName>
        <fullName evidence="1">Uncharacterized protein</fullName>
    </submittedName>
</protein>
<evidence type="ECO:0000313" key="2">
    <source>
        <dbReference type="Proteomes" id="UP000276991"/>
    </source>
</evidence>
<reference evidence="1 2" key="1">
    <citation type="submission" date="2018-08" db="EMBL/GenBank/DDBJ databases">
        <authorList>
            <person name="Laetsch R D."/>
            <person name="Stevens L."/>
            <person name="Kumar S."/>
            <person name="Blaxter L. M."/>
        </authorList>
    </citation>
    <scope>NUCLEOTIDE SEQUENCE [LARGE SCALE GENOMIC DNA]</scope>
</reference>
<gene>
    <name evidence="1" type="ORF">NAV_LOCUS3484</name>
</gene>
<keyword evidence="2" id="KW-1185">Reference proteome</keyword>